<evidence type="ECO:0000259" key="1">
    <source>
        <dbReference type="Pfam" id="PF13649"/>
    </source>
</evidence>
<organism evidence="2 3">
    <name type="scientific">Roseiconus lacunae</name>
    <dbReference type="NCBI Taxonomy" id="2605694"/>
    <lineage>
        <taxon>Bacteria</taxon>
        <taxon>Pseudomonadati</taxon>
        <taxon>Planctomycetota</taxon>
        <taxon>Planctomycetia</taxon>
        <taxon>Pirellulales</taxon>
        <taxon>Pirellulaceae</taxon>
        <taxon>Roseiconus</taxon>
    </lineage>
</organism>
<dbReference type="Gene3D" id="3.40.50.150">
    <property type="entry name" value="Vaccinia Virus protein VP39"/>
    <property type="match status" value="1"/>
</dbReference>
<accession>A0ABT7PEY3</accession>
<name>A0ABT7PEY3_9BACT</name>
<evidence type="ECO:0000313" key="3">
    <source>
        <dbReference type="Proteomes" id="UP001239462"/>
    </source>
</evidence>
<keyword evidence="2" id="KW-0808">Transferase</keyword>
<dbReference type="InterPro" id="IPR029063">
    <property type="entry name" value="SAM-dependent_MTases_sf"/>
</dbReference>
<sequence>MKRARQPTIGNQSHAGYDRLAPMYRTLESILFANRLQEARVALIEALPTIESALFFGDGDGRLLNVFATRFPNCLITSVDQSRRMLDLQQKRFPDHTVTGRQTLIQANALDYHPPPGQFDLLVCSFFLDCFSESELARAIPQWLSALRPDGLLYFVDFRIPESGWRRLRGRCLSWLMHRFFRHSTGLKNRGLPDFESLFASHDLDIVADADTRCASDTGTRCAIDSMCVCRIYRMVKNETGLRP</sequence>
<dbReference type="Pfam" id="PF13649">
    <property type="entry name" value="Methyltransf_25"/>
    <property type="match status" value="1"/>
</dbReference>
<dbReference type="GO" id="GO:0032259">
    <property type="term" value="P:methylation"/>
    <property type="evidence" value="ECO:0007669"/>
    <property type="project" value="UniProtKB-KW"/>
</dbReference>
<keyword evidence="3" id="KW-1185">Reference proteome</keyword>
<dbReference type="CDD" id="cd02440">
    <property type="entry name" value="AdoMet_MTases"/>
    <property type="match status" value="1"/>
</dbReference>
<reference evidence="2 3" key="1">
    <citation type="submission" date="2023-06" db="EMBL/GenBank/DDBJ databases">
        <title>Roseiconus lacunae JC819 isolated from Gulf of Mannar region, Tamil Nadu.</title>
        <authorList>
            <person name="Pk S."/>
            <person name="Ch S."/>
            <person name="Ch V.R."/>
        </authorList>
    </citation>
    <scope>NUCLEOTIDE SEQUENCE [LARGE SCALE GENOMIC DNA]</scope>
    <source>
        <strain evidence="2 3">JC819</strain>
    </source>
</reference>
<protein>
    <submittedName>
        <fullName evidence="2">Class I SAM-dependent methyltransferase</fullName>
        <ecNumber evidence="2">2.1.-.-</ecNumber>
    </submittedName>
</protein>
<keyword evidence="2" id="KW-0489">Methyltransferase</keyword>
<gene>
    <name evidence="2" type="ORF">QTN89_06370</name>
</gene>
<dbReference type="EMBL" id="JASZZN010000004">
    <property type="protein sequence ID" value="MDM4015047.1"/>
    <property type="molecule type" value="Genomic_DNA"/>
</dbReference>
<comment type="caution">
    <text evidence="2">The sequence shown here is derived from an EMBL/GenBank/DDBJ whole genome shotgun (WGS) entry which is preliminary data.</text>
</comment>
<dbReference type="GO" id="GO:0008168">
    <property type="term" value="F:methyltransferase activity"/>
    <property type="evidence" value="ECO:0007669"/>
    <property type="project" value="UniProtKB-KW"/>
</dbReference>
<dbReference type="EC" id="2.1.-.-" evidence="2"/>
<proteinExistence type="predicted"/>
<dbReference type="RefSeq" id="WP_289162612.1">
    <property type="nucleotide sequence ID" value="NZ_JASZZN010000004.1"/>
</dbReference>
<dbReference type="Proteomes" id="UP001239462">
    <property type="component" value="Unassembled WGS sequence"/>
</dbReference>
<dbReference type="SUPFAM" id="SSF53335">
    <property type="entry name" value="S-adenosyl-L-methionine-dependent methyltransferases"/>
    <property type="match status" value="1"/>
</dbReference>
<dbReference type="InterPro" id="IPR041698">
    <property type="entry name" value="Methyltransf_25"/>
</dbReference>
<evidence type="ECO:0000313" key="2">
    <source>
        <dbReference type="EMBL" id="MDM4015047.1"/>
    </source>
</evidence>
<feature type="domain" description="Methyltransferase" evidence="1">
    <location>
        <begin position="56"/>
        <end position="151"/>
    </location>
</feature>